<dbReference type="EMBL" id="ML739151">
    <property type="protein sequence ID" value="KAE8351883.1"/>
    <property type="molecule type" value="Genomic_DNA"/>
</dbReference>
<gene>
    <name evidence="1" type="ORF">BDV28DRAFT_136206</name>
</gene>
<evidence type="ECO:0000313" key="2">
    <source>
        <dbReference type="Proteomes" id="UP000327118"/>
    </source>
</evidence>
<evidence type="ECO:0000313" key="1">
    <source>
        <dbReference type="EMBL" id="KAE8351883.1"/>
    </source>
</evidence>
<dbReference type="AlphaFoldDB" id="A0A5N6Z445"/>
<sequence length="71" mass="8129">MECCKYSPVCTPLIYPLGYFKYFLYSLGCVLLFPVPNPGNLKSYTNIEVGRVCRVGYRGSCRSFLFFYVSS</sequence>
<protein>
    <submittedName>
        <fullName evidence="1">Uncharacterized protein</fullName>
    </submittedName>
</protein>
<name>A0A5N6Z445_9EURO</name>
<organism evidence="1 2">
    <name type="scientific">Aspergillus coremiiformis</name>
    <dbReference type="NCBI Taxonomy" id="138285"/>
    <lineage>
        <taxon>Eukaryota</taxon>
        <taxon>Fungi</taxon>
        <taxon>Dikarya</taxon>
        <taxon>Ascomycota</taxon>
        <taxon>Pezizomycotina</taxon>
        <taxon>Eurotiomycetes</taxon>
        <taxon>Eurotiomycetidae</taxon>
        <taxon>Eurotiales</taxon>
        <taxon>Aspergillaceae</taxon>
        <taxon>Aspergillus</taxon>
        <taxon>Aspergillus subgen. Circumdati</taxon>
    </lineage>
</organism>
<proteinExistence type="predicted"/>
<keyword evidence="2" id="KW-1185">Reference proteome</keyword>
<dbReference type="Proteomes" id="UP000327118">
    <property type="component" value="Unassembled WGS sequence"/>
</dbReference>
<accession>A0A5N6Z445</accession>
<reference evidence="2" key="1">
    <citation type="submission" date="2019-04" db="EMBL/GenBank/DDBJ databases">
        <title>Friends and foes A comparative genomics studyof 23 Aspergillus species from section Flavi.</title>
        <authorList>
            <consortium name="DOE Joint Genome Institute"/>
            <person name="Kjaerbolling I."/>
            <person name="Vesth T."/>
            <person name="Frisvad J.C."/>
            <person name="Nybo J.L."/>
            <person name="Theobald S."/>
            <person name="Kildgaard S."/>
            <person name="Isbrandt T."/>
            <person name="Kuo A."/>
            <person name="Sato A."/>
            <person name="Lyhne E.K."/>
            <person name="Kogle M.E."/>
            <person name="Wiebenga A."/>
            <person name="Kun R.S."/>
            <person name="Lubbers R.J."/>
            <person name="Makela M.R."/>
            <person name="Barry K."/>
            <person name="Chovatia M."/>
            <person name="Clum A."/>
            <person name="Daum C."/>
            <person name="Haridas S."/>
            <person name="He G."/>
            <person name="LaButti K."/>
            <person name="Lipzen A."/>
            <person name="Mondo S."/>
            <person name="Riley R."/>
            <person name="Salamov A."/>
            <person name="Simmons B.A."/>
            <person name="Magnuson J.K."/>
            <person name="Henrissat B."/>
            <person name="Mortensen U.H."/>
            <person name="Larsen T.O."/>
            <person name="Devries R.P."/>
            <person name="Grigoriev I.V."/>
            <person name="Machida M."/>
            <person name="Baker S.E."/>
            <person name="Andersen M.R."/>
        </authorList>
    </citation>
    <scope>NUCLEOTIDE SEQUENCE [LARGE SCALE GENOMIC DNA]</scope>
    <source>
        <strain evidence="2">CBS 553.77</strain>
    </source>
</reference>